<sequence>MGMHCWICYEWKAVGGLFSKFFGDILAQFFLWLVFWMECCFYAIGAGICEPAGSSRFYPRWPLWQPGKLLRSLGVFFLRMMMIAAGLFSPRRVFLATRGYFEHHSRVATVNPIGASARSAA</sequence>
<evidence type="ECO:0000313" key="3">
    <source>
        <dbReference type="Proteomes" id="UP000829196"/>
    </source>
</evidence>
<accession>A0A8T3AQQ8</accession>
<reference evidence="2" key="1">
    <citation type="journal article" date="2022" name="Front. Genet.">
        <title>Chromosome-Scale Assembly of the Dendrobium nobile Genome Provides Insights Into the Molecular Mechanism of the Biosynthesis of the Medicinal Active Ingredient of Dendrobium.</title>
        <authorList>
            <person name="Xu Q."/>
            <person name="Niu S.-C."/>
            <person name="Li K.-L."/>
            <person name="Zheng P.-J."/>
            <person name="Zhang X.-J."/>
            <person name="Jia Y."/>
            <person name="Liu Y."/>
            <person name="Niu Y.-X."/>
            <person name="Yu L.-H."/>
            <person name="Chen D.-F."/>
            <person name="Zhang G.-Q."/>
        </authorList>
    </citation>
    <scope>NUCLEOTIDE SEQUENCE</scope>
    <source>
        <tissue evidence="2">Leaf</tissue>
    </source>
</reference>
<feature type="transmembrane region" description="Helical" evidence="1">
    <location>
        <begin position="69"/>
        <end position="88"/>
    </location>
</feature>
<organism evidence="2 3">
    <name type="scientific">Dendrobium nobile</name>
    <name type="common">Orchid</name>
    <dbReference type="NCBI Taxonomy" id="94219"/>
    <lineage>
        <taxon>Eukaryota</taxon>
        <taxon>Viridiplantae</taxon>
        <taxon>Streptophyta</taxon>
        <taxon>Embryophyta</taxon>
        <taxon>Tracheophyta</taxon>
        <taxon>Spermatophyta</taxon>
        <taxon>Magnoliopsida</taxon>
        <taxon>Liliopsida</taxon>
        <taxon>Asparagales</taxon>
        <taxon>Orchidaceae</taxon>
        <taxon>Epidendroideae</taxon>
        <taxon>Malaxideae</taxon>
        <taxon>Dendrobiinae</taxon>
        <taxon>Dendrobium</taxon>
    </lineage>
</organism>
<keyword evidence="1" id="KW-0812">Transmembrane</keyword>
<evidence type="ECO:0000256" key="1">
    <source>
        <dbReference type="SAM" id="Phobius"/>
    </source>
</evidence>
<comment type="caution">
    <text evidence="2">The sequence shown here is derived from an EMBL/GenBank/DDBJ whole genome shotgun (WGS) entry which is preliminary data.</text>
</comment>
<gene>
    <name evidence="2" type="ORF">KFK09_021660</name>
</gene>
<keyword evidence="1" id="KW-1133">Transmembrane helix</keyword>
<protein>
    <submittedName>
        <fullName evidence="2">Uncharacterized protein</fullName>
    </submittedName>
</protein>
<proteinExistence type="predicted"/>
<dbReference type="Proteomes" id="UP000829196">
    <property type="component" value="Unassembled WGS sequence"/>
</dbReference>
<evidence type="ECO:0000313" key="2">
    <source>
        <dbReference type="EMBL" id="KAI0498418.1"/>
    </source>
</evidence>
<keyword evidence="1" id="KW-0472">Membrane</keyword>
<name>A0A8T3AQQ8_DENNO</name>
<dbReference type="EMBL" id="JAGYWB010000015">
    <property type="protein sequence ID" value="KAI0498418.1"/>
    <property type="molecule type" value="Genomic_DNA"/>
</dbReference>
<dbReference type="AlphaFoldDB" id="A0A8T3AQQ8"/>
<keyword evidence="3" id="KW-1185">Reference proteome</keyword>